<name>E2AS98_CAMFO</name>
<evidence type="ECO:0000313" key="3">
    <source>
        <dbReference type="Proteomes" id="UP000000311"/>
    </source>
</evidence>
<organism evidence="3">
    <name type="scientific">Camponotus floridanus</name>
    <name type="common">Florida carpenter ant</name>
    <dbReference type="NCBI Taxonomy" id="104421"/>
    <lineage>
        <taxon>Eukaryota</taxon>
        <taxon>Metazoa</taxon>
        <taxon>Ecdysozoa</taxon>
        <taxon>Arthropoda</taxon>
        <taxon>Hexapoda</taxon>
        <taxon>Insecta</taxon>
        <taxon>Pterygota</taxon>
        <taxon>Neoptera</taxon>
        <taxon>Endopterygota</taxon>
        <taxon>Hymenoptera</taxon>
        <taxon>Apocrita</taxon>
        <taxon>Aculeata</taxon>
        <taxon>Formicoidea</taxon>
        <taxon>Formicidae</taxon>
        <taxon>Formicinae</taxon>
        <taxon>Camponotus</taxon>
    </lineage>
</organism>
<keyword evidence="3" id="KW-1185">Reference proteome</keyword>
<dbReference type="InParanoid" id="E2AS98"/>
<feature type="region of interest" description="Disordered" evidence="1">
    <location>
        <begin position="1"/>
        <end position="24"/>
    </location>
</feature>
<reference evidence="2 3" key="1">
    <citation type="journal article" date="2010" name="Science">
        <title>Genomic comparison of the ants Camponotus floridanus and Harpegnathos saltator.</title>
        <authorList>
            <person name="Bonasio R."/>
            <person name="Zhang G."/>
            <person name="Ye C."/>
            <person name="Mutti N.S."/>
            <person name="Fang X."/>
            <person name="Qin N."/>
            <person name="Donahue G."/>
            <person name="Yang P."/>
            <person name="Li Q."/>
            <person name="Li C."/>
            <person name="Zhang P."/>
            <person name="Huang Z."/>
            <person name="Berger S.L."/>
            <person name="Reinberg D."/>
            <person name="Wang J."/>
            <person name="Liebig J."/>
        </authorList>
    </citation>
    <scope>NUCLEOTIDE SEQUENCE [LARGE SCALE GENOMIC DNA]</scope>
    <source>
        <strain evidence="3">C129</strain>
    </source>
</reference>
<dbReference type="AlphaFoldDB" id="E2AS98"/>
<dbReference type="Proteomes" id="UP000000311">
    <property type="component" value="Unassembled WGS sequence"/>
</dbReference>
<gene>
    <name evidence="2" type="ORF">EAG_04611</name>
</gene>
<sequence>MMIGIRPKKRRKENRHGIPEQHYSSMSSRCIRSRDWYARMSRHRRNCTGDRSIFQEAIKSRHGHGLTGFRNKGIAELTSGSLSGGVFVSRDGREKFGKVECIEENGKSDFSLTVKDYPVSVSASEIERPNLNNLDSVAKRHEKIPENSELLARFWIDFNDKLVKESSGLKKVRALLFITSQRTSSCFALLIDHTTLLHRAFILFSLVPNLSPNLCAFTASYSLQHMQSTPDPCLTNFSNVRTSRVPKLRSKKKDFILKLTQIARKVQISILFRLLHNHIPIYF</sequence>
<evidence type="ECO:0000256" key="1">
    <source>
        <dbReference type="SAM" id="MobiDB-lite"/>
    </source>
</evidence>
<accession>E2AS98</accession>
<feature type="compositionally biased region" description="Basic residues" evidence="1">
    <location>
        <begin position="1"/>
        <end position="14"/>
    </location>
</feature>
<evidence type="ECO:0000313" key="2">
    <source>
        <dbReference type="EMBL" id="EFN63690.1"/>
    </source>
</evidence>
<protein>
    <submittedName>
        <fullName evidence="2">Uncharacterized protein</fullName>
    </submittedName>
</protein>
<dbReference type="EMBL" id="GL442241">
    <property type="protein sequence ID" value="EFN63690.1"/>
    <property type="molecule type" value="Genomic_DNA"/>
</dbReference>
<proteinExistence type="predicted"/>